<dbReference type="EMBL" id="JANBUN010000345">
    <property type="protein sequence ID" value="KAJ2804540.1"/>
    <property type="molecule type" value="Genomic_DNA"/>
</dbReference>
<evidence type="ECO:0000313" key="1">
    <source>
        <dbReference type="EMBL" id="KAJ2804540.1"/>
    </source>
</evidence>
<organism evidence="1 2">
    <name type="scientific">Coemansia helicoidea</name>
    <dbReference type="NCBI Taxonomy" id="1286919"/>
    <lineage>
        <taxon>Eukaryota</taxon>
        <taxon>Fungi</taxon>
        <taxon>Fungi incertae sedis</taxon>
        <taxon>Zoopagomycota</taxon>
        <taxon>Kickxellomycotina</taxon>
        <taxon>Kickxellomycetes</taxon>
        <taxon>Kickxellales</taxon>
        <taxon>Kickxellaceae</taxon>
        <taxon>Coemansia</taxon>
    </lineage>
</organism>
<feature type="non-terminal residue" evidence="1">
    <location>
        <position position="864"/>
    </location>
</feature>
<reference evidence="1" key="1">
    <citation type="submission" date="2022-07" db="EMBL/GenBank/DDBJ databases">
        <title>Phylogenomic reconstructions and comparative analyses of Kickxellomycotina fungi.</title>
        <authorList>
            <person name="Reynolds N.K."/>
            <person name="Stajich J.E."/>
            <person name="Barry K."/>
            <person name="Grigoriev I.V."/>
            <person name="Crous P."/>
            <person name="Smith M.E."/>
        </authorList>
    </citation>
    <scope>NUCLEOTIDE SEQUENCE</scope>
    <source>
        <strain evidence="1">BCRC 34780</strain>
    </source>
</reference>
<dbReference type="Proteomes" id="UP001140087">
    <property type="component" value="Unassembled WGS sequence"/>
</dbReference>
<gene>
    <name evidence="1" type="primary">EAF1</name>
    <name evidence="1" type="ORF">H4R21_001607</name>
</gene>
<sequence>MTLSTRTLLEQRRLQLLHEYYFWANARDGDVVRALDASTYDVLGSTDRGTGLAGFVADYARDPVGALAAMQSVGERSWRASLEALSPPVPAKDAAHNAPGDAGEHMEVDSVGTGADRRLDDDNDMQADGEVADTAHIMHPDDVVFLSQLDPVPDAEVLSKCRVQDAEVLENSTLLFNYQGLVDDLNGRSVSMYRWMLHAQEQPLHEVVGRSGKLVSTRDWDTVRNELIRVRVLERIEDLKEKKMWSFWQPRKHRAPPRSKAHWDHLLAEMAWMHADFAEERKLRIAVARMVAEWVMDYHQAVDKSRYTVAAQRRLLPDHFIHSVMPRTPDGASEAMSTSEAPETPKASDEEDEEGEEEGEPHAPMVPRLDSEPGDQPAADADLVAVKEEPALQGAEASEPAVATTAESGDARPATPAPNLDSDSGLAKDSIVPSDAASFESTLSVFHILAQLPECYRLEEILGDNVHALQALSTLAPYAPAWSEPYCDVLDASPVVPICKTMWPDFEIADADDEDSACWLPDGFGDSINVHELLRLGADGASGMLGDESDGSGSRSIFARSVMAPSMLPMFTQANKPLRASHNSAGQPPADTAAQQAIIEACPGQAIFEWSAERDRVLAKIVQQYTGNWPLISESFNHAAGLYGSRALGSRACFERWVAIKDDYSLDRATVQTGFDEPDFRPRRQPGWANHLVVQPAAPQLSAMQLATHAVAHSEALKAVSESKQKKDSAPAPASVPPRDIRPPAVDQKVPTPAELSRVKAENDRRLQQIILEHRQAMPNSAAMAMQQQRALHPQMQLQNISRQIEVLQAMLTSGHGPQRPLTEYQSRMLQQQLRTLQHQQQLLLQQQQQQQQQAQAGGTPPRL</sequence>
<comment type="caution">
    <text evidence="1">The sequence shown here is derived from an EMBL/GenBank/DDBJ whole genome shotgun (WGS) entry which is preliminary data.</text>
</comment>
<keyword evidence="2" id="KW-1185">Reference proteome</keyword>
<proteinExistence type="predicted"/>
<protein>
    <submittedName>
        <fullName evidence="1">Chromatin modification- protein VID21</fullName>
    </submittedName>
</protein>
<evidence type="ECO:0000313" key="2">
    <source>
        <dbReference type="Proteomes" id="UP001140087"/>
    </source>
</evidence>
<name>A0ACC1LAZ7_9FUNG</name>
<accession>A0ACC1LAZ7</accession>